<dbReference type="InterPro" id="IPR036318">
    <property type="entry name" value="FAD-bd_PCMH-like_sf"/>
</dbReference>
<keyword evidence="4" id="KW-0274">FAD</keyword>
<evidence type="ECO:0000256" key="5">
    <source>
        <dbReference type="ARBA" id="ARBA00023002"/>
    </source>
</evidence>
<keyword evidence="6" id="KW-0732">Signal</keyword>
<keyword evidence="3" id="KW-0285">Flavoprotein</keyword>
<dbReference type="EMBL" id="ML977012">
    <property type="protein sequence ID" value="KAF1952278.1"/>
    <property type="molecule type" value="Genomic_DNA"/>
</dbReference>
<dbReference type="PROSITE" id="PS51387">
    <property type="entry name" value="FAD_PCMH"/>
    <property type="match status" value="1"/>
</dbReference>
<comment type="cofactor">
    <cofactor evidence="1">
        <name>FAD</name>
        <dbReference type="ChEBI" id="CHEBI:57692"/>
    </cofactor>
</comment>
<dbReference type="OrthoDB" id="415825at2759"/>
<evidence type="ECO:0000256" key="3">
    <source>
        <dbReference type="ARBA" id="ARBA00022630"/>
    </source>
</evidence>
<dbReference type="Gene3D" id="3.30.465.10">
    <property type="match status" value="1"/>
</dbReference>
<gene>
    <name evidence="8" type="ORF">CC80DRAFT_495606</name>
</gene>
<dbReference type="InterPro" id="IPR006094">
    <property type="entry name" value="Oxid_FAD_bind_N"/>
</dbReference>
<dbReference type="AlphaFoldDB" id="A0A6A5TIT9"/>
<comment type="similarity">
    <text evidence="2">Belongs to the oxygen-dependent FAD-linked oxidoreductase family.</text>
</comment>
<sequence>MFSSPLFKGLLASQFLFKLAHAAVDTSSLSPLLSPGAVIDNNAPRWSEYEAPHPGAVVHPATEADVQKTVKWAIDHNITFLTQNGGNGWVTTFDIECDDIIINLDLLRSVAFNDDKTQATVAGGALISDVIQAASSNSVLVATGSCNCVGFLGAVLGGGLGVLQGEYGLGVDELLSLNVVDANGNAITVTPSNKDLWFALRGAAPNFGIVTSATVQAHPVPPAGLTAWTGALIFTPPQLEAVIAAAGNLSLTAQMALTLTFANAPATNSQSIVAAVWYYGTADAGRAAFKSLLDIGPVTNTTTVAPYTSWNNGSNNACVKGGRRPTWGAGLQTMDPAVWRQVFDVWRELALKPGAERSSILVNAYSTEKVRSVSDASSAVPWRRTINFHAQITAFYTDPAFDSRAISYGQRVRELWRKSDKSCRVYINNALGDESKESIYGIHLRKLTALKRKYDPHRRFAQWFPL</sequence>
<accession>A0A6A5TIT9</accession>
<name>A0A6A5TIT9_9PLEO</name>
<dbReference type="GO" id="GO:0071949">
    <property type="term" value="F:FAD binding"/>
    <property type="evidence" value="ECO:0007669"/>
    <property type="project" value="InterPro"/>
</dbReference>
<dbReference type="PANTHER" id="PTHR42973:SF39">
    <property type="entry name" value="FAD-BINDING PCMH-TYPE DOMAIN-CONTAINING PROTEIN"/>
    <property type="match status" value="1"/>
</dbReference>
<evidence type="ECO:0000256" key="1">
    <source>
        <dbReference type="ARBA" id="ARBA00001974"/>
    </source>
</evidence>
<reference evidence="8" key="1">
    <citation type="journal article" date="2020" name="Stud. Mycol.">
        <title>101 Dothideomycetes genomes: a test case for predicting lifestyles and emergence of pathogens.</title>
        <authorList>
            <person name="Haridas S."/>
            <person name="Albert R."/>
            <person name="Binder M."/>
            <person name="Bloem J."/>
            <person name="Labutti K."/>
            <person name="Salamov A."/>
            <person name="Andreopoulos B."/>
            <person name="Baker S."/>
            <person name="Barry K."/>
            <person name="Bills G."/>
            <person name="Bluhm B."/>
            <person name="Cannon C."/>
            <person name="Castanera R."/>
            <person name="Culley D."/>
            <person name="Daum C."/>
            <person name="Ezra D."/>
            <person name="Gonzalez J."/>
            <person name="Henrissat B."/>
            <person name="Kuo A."/>
            <person name="Liang C."/>
            <person name="Lipzen A."/>
            <person name="Lutzoni F."/>
            <person name="Magnuson J."/>
            <person name="Mondo S."/>
            <person name="Nolan M."/>
            <person name="Ohm R."/>
            <person name="Pangilinan J."/>
            <person name="Park H.-J."/>
            <person name="Ramirez L."/>
            <person name="Alfaro M."/>
            <person name="Sun H."/>
            <person name="Tritt A."/>
            <person name="Yoshinaga Y."/>
            <person name="Zwiers L.-H."/>
            <person name="Turgeon B."/>
            <person name="Goodwin S."/>
            <person name="Spatafora J."/>
            <person name="Crous P."/>
            <person name="Grigoriev I."/>
        </authorList>
    </citation>
    <scope>NUCLEOTIDE SEQUENCE</scope>
    <source>
        <strain evidence="8">CBS 675.92</strain>
    </source>
</reference>
<dbReference type="InterPro" id="IPR016169">
    <property type="entry name" value="FAD-bd_PCMH_sub2"/>
</dbReference>
<dbReference type="SUPFAM" id="SSF56176">
    <property type="entry name" value="FAD-binding/transporter-associated domain-like"/>
    <property type="match status" value="1"/>
</dbReference>
<dbReference type="PANTHER" id="PTHR42973">
    <property type="entry name" value="BINDING OXIDOREDUCTASE, PUTATIVE (AFU_ORTHOLOGUE AFUA_1G17690)-RELATED"/>
    <property type="match status" value="1"/>
</dbReference>
<dbReference type="Proteomes" id="UP000800035">
    <property type="component" value="Unassembled WGS sequence"/>
</dbReference>
<evidence type="ECO:0000313" key="8">
    <source>
        <dbReference type="EMBL" id="KAF1952278.1"/>
    </source>
</evidence>
<keyword evidence="5" id="KW-0560">Oxidoreductase</keyword>
<evidence type="ECO:0000256" key="6">
    <source>
        <dbReference type="SAM" id="SignalP"/>
    </source>
</evidence>
<dbReference type="InterPro" id="IPR050416">
    <property type="entry name" value="FAD-linked_Oxidoreductase"/>
</dbReference>
<feature type="domain" description="FAD-binding PCMH-type" evidence="7">
    <location>
        <begin position="50"/>
        <end position="220"/>
    </location>
</feature>
<dbReference type="Pfam" id="PF01565">
    <property type="entry name" value="FAD_binding_4"/>
    <property type="match status" value="1"/>
</dbReference>
<evidence type="ECO:0000259" key="7">
    <source>
        <dbReference type="PROSITE" id="PS51387"/>
    </source>
</evidence>
<organism evidence="8 9">
    <name type="scientific">Byssothecium circinans</name>
    <dbReference type="NCBI Taxonomy" id="147558"/>
    <lineage>
        <taxon>Eukaryota</taxon>
        <taxon>Fungi</taxon>
        <taxon>Dikarya</taxon>
        <taxon>Ascomycota</taxon>
        <taxon>Pezizomycotina</taxon>
        <taxon>Dothideomycetes</taxon>
        <taxon>Pleosporomycetidae</taxon>
        <taxon>Pleosporales</taxon>
        <taxon>Massarineae</taxon>
        <taxon>Massarinaceae</taxon>
        <taxon>Byssothecium</taxon>
    </lineage>
</organism>
<proteinExistence type="inferred from homology"/>
<feature type="signal peptide" evidence="6">
    <location>
        <begin position="1"/>
        <end position="22"/>
    </location>
</feature>
<dbReference type="InterPro" id="IPR016166">
    <property type="entry name" value="FAD-bd_PCMH"/>
</dbReference>
<dbReference type="GO" id="GO:0016491">
    <property type="term" value="F:oxidoreductase activity"/>
    <property type="evidence" value="ECO:0007669"/>
    <property type="project" value="UniProtKB-KW"/>
</dbReference>
<dbReference type="Gene3D" id="3.40.462.20">
    <property type="match status" value="1"/>
</dbReference>
<feature type="chain" id="PRO_5025660775" evidence="6">
    <location>
        <begin position="23"/>
        <end position="466"/>
    </location>
</feature>
<keyword evidence="9" id="KW-1185">Reference proteome</keyword>
<protein>
    <submittedName>
        <fullName evidence="8">FAD-binding domain-containing protein</fullName>
    </submittedName>
</protein>
<evidence type="ECO:0000256" key="2">
    <source>
        <dbReference type="ARBA" id="ARBA00005466"/>
    </source>
</evidence>
<evidence type="ECO:0000313" key="9">
    <source>
        <dbReference type="Proteomes" id="UP000800035"/>
    </source>
</evidence>
<evidence type="ECO:0000256" key="4">
    <source>
        <dbReference type="ARBA" id="ARBA00022827"/>
    </source>
</evidence>